<proteinExistence type="predicted"/>
<dbReference type="STRING" id="1122133.SAMN02745157_0702"/>
<accession>A0A1M4VGT5</accession>
<sequence length="232" mass="25108">MTIIVWPDALEPTQVSVNSVSISRSGGKSIGGLERAILTDVGYWSVTMTQIVLASLVQRQLWNAVRSSLRGRSGLIEVPVWSRESAPYAGGVWTPRLVPYDDGATFDDGGLHDNGPGVEIRMHASASIGATVVTLRLVLGSEQLSGIRFSYGGALYETGLALSVEGDLWEVPVFPAIRAVIPSDADLEIERPTCIMHLATDREMDVTFSRSQVDKPTVNFVEAVEYWADMAG</sequence>
<name>A0A1M4VGT5_9HYPH</name>
<gene>
    <name evidence="1" type="ORF">SAMN02745157_0702</name>
</gene>
<dbReference type="EMBL" id="FQUP01000001">
    <property type="protein sequence ID" value="SHE68244.1"/>
    <property type="molecule type" value="Genomic_DNA"/>
</dbReference>
<organism evidence="1 2">
    <name type="scientific">Kaistia soli DSM 19436</name>
    <dbReference type="NCBI Taxonomy" id="1122133"/>
    <lineage>
        <taxon>Bacteria</taxon>
        <taxon>Pseudomonadati</taxon>
        <taxon>Pseudomonadota</taxon>
        <taxon>Alphaproteobacteria</taxon>
        <taxon>Hyphomicrobiales</taxon>
        <taxon>Kaistiaceae</taxon>
        <taxon>Kaistia</taxon>
    </lineage>
</organism>
<reference evidence="1 2" key="1">
    <citation type="submission" date="2016-11" db="EMBL/GenBank/DDBJ databases">
        <authorList>
            <person name="Jaros S."/>
            <person name="Januszkiewicz K."/>
            <person name="Wedrychowicz H."/>
        </authorList>
    </citation>
    <scope>NUCLEOTIDE SEQUENCE [LARGE SCALE GENOMIC DNA]</scope>
    <source>
        <strain evidence="1 2">DSM 19436</strain>
    </source>
</reference>
<dbReference type="AlphaFoldDB" id="A0A1M4VGT5"/>
<protein>
    <submittedName>
        <fullName evidence="1">Uncharacterized protein</fullName>
    </submittedName>
</protein>
<evidence type="ECO:0000313" key="1">
    <source>
        <dbReference type="EMBL" id="SHE68244.1"/>
    </source>
</evidence>
<evidence type="ECO:0000313" key="2">
    <source>
        <dbReference type="Proteomes" id="UP000184485"/>
    </source>
</evidence>
<dbReference type="Proteomes" id="UP000184485">
    <property type="component" value="Unassembled WGS sequence"/>
</dbReference>
<keyword evidence="2" id="KW-1185">Reference proteome</keyword>